<dbReference type="Gene3D" id="3.20.20.60">
    <property type="entry name" value="Phosphoenolpyruvate-binding domains"/>
    <property type="match status" value="1"/>
</dbReference>
<dbReference type="AlphaFoldDB" id="A0A2T4U517"/>
<feature type="domain" description="HpcH/HpaI aldolase/citrate lyase" evidence="6">
    <location>
        <begin position="10"/>
        <end position="218"/>
    </location>
</feature>
<dbReference type="InterPro" id="IPR040442">
    <property type="entry name" value="Pyrv_kinase-like_dom_sf"/>
</dbReference>
<dbReference type="PIRSF" id="PIRSF015582">
    <property type="entry name" value="Cit_lyase_B"/>
    <property type="match status" value="1"/>
</dbReference>
<dbReference type="Pfam" id="PF03328">
    <property type="entry name" value="HpcH_HpaI"/>
    <property type="match status" value="1"/>
</dbReference>
<feature type="binding site" evidence="5">
    <location>
        <position position="122"/>
    </location>
    <ligand>
        <name>Mg(2+)</name>
        <dbReference type="ChEBI" id="CHEBI:18420"/>
    </ligand>
</feature>
<evidence type="ECO:0000259" key="6">
    <source>
        <dbReference type="Pfam" id="PF03328"/>
    </source>
</evidence>
<feature type="binding site" evidence="5">
    <location>
        <position position="149"/>
    </location>
    <ligand>
        <name>Mg(2+)</name>
        <dbReference type="ChEBI" id="CHEBI:18420"/>
    </ligand>
</feature>
<evidence type="ECO:0000256" key="4">
    <source>
        <dbReference type="PIRSR" id="PIRSR015582-1"/>
    </source>
</evidence>
<dbReference type="GO" id="GO:0016829">
    <property type="term" value="F:lyase activity"/>
    <property type="evidence" value="ECO:0007669"/>
    <property type="project" value="UniProtKB-KW"/>
</dbReference>
<dbReference type="InterPro" id="IPR005000">
    <property type="entry name" value="Aldolase/citrate-lyase_domain"/>
</dbReference>
<dbReference type="GO" id="GO:0006107">
    <property type="term" value="P:oxaloacetate metabolic process"/>
    <property type="evidence" value="ECO:0007669"/>
    <property type="project" value="TreeGrafter"/>
</dbReference>
<dbReference type="PANTHER" id="PTHR32308:SF0">
    <property type="entry name" value="HPCH_HPAI ALDOLASE_CITRATE LYASE DOMAIN-CONTAINING PROTEIN"/>
    <property type="match status" value="1"/>
</dbReference>
<comment type="cofactor">
    <cofactor evidence="1">
        <name>Mg(2+)</name>
        <dbReference type="ChEBI" id="CHEBI:18420"/>
    </cofactor>
</comment>
<accession>A0A2T4U517</accession>
<dbReference type="PANTHER" id="PTHR32308">
    <property type="entry name" value="LYASE BETA SUBUNIT, PUTATIVE (AFU_ORTHOLOGUE AFUA_4G13030)-RELATED"/>
    <property type="match status" value="1"/>
</dbReference>
<dbReference type="EMBL" id="PZJJ01000017">
    <property type="protein sequence ID" value="PTL38502.1"/>
    <property type="molecule type" value="Genomic_DNA"/>
</dbReference>
<sequence length="281" mass="31122">MTGGFCMKQRSILFVPPVSDKMIDKGLTTEADRVIFDLEDAVAVQEKKTARDRLSRQLASKENLHPFYIRVNDAESPFYHEDVKALQNIPDIGIVLPKTASAEQVRQLQKKLPGRPLLPIIESAAGVWYAKEIAESCAEVETLAFGSIDFSLDIQAAGLPDESELLYARSRIVLACRLAGKKPPVDSVFTNFQDAEGFRRQAAMVKGLGFQGKLLIHPSQAGQANEVFSPSDEEIFKAEKIVRAFQEAEAEGLAAVQVDGEMIDYPVYYRSRNILQASEKS</sequence>
<reference evidence="7 8" key="1">
    <citation type="submission" date="2018-03" db="EMBL/GenBank/DDBJ databases">
        <title>Alkalicoccus saliphilus sp. nov., isolated from a mineral pool.</title>
        <authorList>
            <person name="Zhao B."/>
        </authorList>
    </citation>
    <scope>NUCLEOTIDE SEQUENCE [LARGE SCALE GENOMIC DNA]</scope>
    <source>
        <strain evidence="7 8">6AG</strain>
    </source>
</reference>
<keyword evidence="8" id="KW-1185">Reference proteome</keyword>
<keyword evidence="2 5" id="KW-0479">Metal-binding</keyword>
<dbReference type="SUPFAM" id="SSF51621">
    <property type="entry name" value="Phosphoenolpyruvate/pyruvate domain"/>
    <property type="match status" value="1"/>
</dbReference>
<evidence type="ECO:0000256" key="5">
    <source>
        <dbReference type="PIRSR" id="PIRSR015582-2"/>
    </source>
</evidence>
<evidence type="ECO:0000313" key="8">
    <source>
        <dbReference type="Proteomes" id="UP000240509"/>
    </source>
</evidence>
<keyword evidence="7" id="KW-0456">Lyase</keyword>
<comment type="caution">
    <text evidence="7">The sequence shown here is derived from an EMBL/GenBank/DDBJ whole genome shotgun (WGS) entry which is preliminary data.</text>
</comment>
<evidence type="ECO:0000256" key="1">
    <source>
        <dbReference type="ARBA" id="ARBA00001946"/>
    </source>
</evidence>
<dbReference type="Proteomes" id="UP000240509">
    <property type="component" value="Unassembled WGS sequence"/>
</dbReference>
<evidence type="ECO:0000256" key="3">
    <source>
        <dbReference type="ARBA" id="ARBA00022842"/>
    </source>
</evidence>
<dbReference type="InterPro" id="IPR011206">
    <property type="entry name" value="Citrate_lyase_beta/mcl1/mcl2"/>
</dbReference>
<evidence type="ECO:0000313" key="7">
    <source>
        <dbReference type="EMBL" id="PTL38502.1"/>
    </source>
</evidence>
<dbReference type="InterPro" id="IPR015813">
    <property type="entry name" value="Pyrv/PenolPyrv_kinase-like_dom"/>
</dbReference>
<feature type="binding site" evidence="4">
    <location>
        <position position="122"/>
    </location>
    <ligand>
        <name>substrate</name>
    </ligand>
</feature>
<organism evidence="7 8">
    <name type="scientific">Alkalicoccus saliphilus</name>
    <dbReference type="NCBI Taxonomy" id="200989"/>
    <lineage>
        <taxon>Bacteria</taxon>
        <taxon>Bacillati</taxon>
        <taxon>Bacillota</taxon>
        <taxon>Bacilli</taxon>
        <taxon>Bacillales</taxon>
        <taxon>Bacillaceae</taxon>
        <taxon>Alkalicoccus</taxon>
    </lineage>
</organism>
<evidence type="ECO:0000256" key="2">
    <source>
        <dbReference type="ARBA" id="ARBA00022723"/>
    </source>
</evidence>
<feature type="binding site" evidence="4">
    <location>
        <position position="70"/>
    </location>
    <ligand>
        <name>substrate</name>
    </ligand>
</feature>
<keyword evidence="3 5" id="KW-0460">Magnesium</keyword>
<proteinExistence type="predicted"/>
<protein>
    <submittedName>
        <fullName evidence="7">CoA ester lyase</fullName>
    </submittedName>
</protein>
<dbReference type="GO" id="GO:0000287">
    <property type="term" value="F:magnesium ion binding"/>
    <property type="evidence" value="ECO:0007669"/>
    <property type="project" value="TreeGrafter"/>
</dbReference>
<gene>
    <name evidence="7" type="ORF">C6Y45_10660</name>
</gene>
<name>A0A2T4U517_9BACI</name>